<evidence type="ECO:0000256" key="1">
    <source>
        <dbReference type="SAM" id="SignalP"/>
    </source>
</evidence>
<feature type="signal peptide" evidence="1">
    <location>
        <begin position="1"/>
        <end position="39"/>
    </location>
</feature>
<dbReference type="EMBL" id="QGDT01000003">
    <property type="protein sequence ID" value="PWJ58678.1"/>
    <property type="molecule type" value="Genomic_DNA"/>
</dbReference>
<accession>A0A316AMK6</accession>
<sequence length="330" mass="37428">MAEAHSICMIAGSTLSKYNYRIVSAFFLLSFLFSGVAQAQTGYDFQKLVDLSNKINANRLKLTADTTWHKIQLGANFNQGSFSSNWTGGGVSSVGIGTFLNALFEKKRGKNAWRTDFQSQFGFVKNQGQESRKNMDRIFIDFKYSRTLSPKWVMFANINGQSQFASGYDYSTQGDSLEIKKKVSNLLSPAYITESIGLEYKPVPYFFLDFAPGAFRQTVVADRNLYVNTPDQKNYGVPIGHRIRYELALMQIVANYNKEIFKQVNLKFRYQFYSNIINPFNADHRLDASLTAKVNKFVNVNLSSIVIYDDDQSGDIQFAQGLNIGFLYSF</sequence>
<name>A0A316AMK6_9BACT</name>
<evidence type="ECO:0000313" key="2">
    <source>
        <dbReference type="EMBL" id="PWJ58678.1"/>
    </source>
</evidence>
<dbReference type="AlphaFoldDB" id="A0A316AMK6"/>
<keyword evidence="1" id="KW-0732">Signal</keyword>
<comment type="caution">
    <text evidence="2">The sequence shown here is derived from an EMBL/GenBank/DDBJ whole genome shotgun (WGS) entry which is preliminary data.</text>
</comment>
<reference evidence="2 3" key="1">
    <citation type="submission" date="2018-03" db="EMBL/GenBank/DDBJ databases">
        <title>Genomic Encyclopedia of Archaeal and Bacterial Type Strains, Phase II (KMG-II): from individual species to whole genera.</title>
        <authorList>
            <person name="Goeker M."/>
        </authorList>
    </citation>
    <scope>NUCLEOTIDE SEQUENCE [LARGE SCALE GENOMIC DNA]</scope>
    <source>
        <strain evidence="2 3">DSM 100346</strain>
    </source>
</reference>
<feature type="chain" id="PRO_5016374753" evidence="1">
    <location>
        <begin position="40"/>
        <end position="330"/>
    </location>
</feature>
<dbReference type="Proteomes" id="UP000245880">
    <property type="component" value="Unassembled WGS sequence"/>
</dbReference>
<dbReference type="InterPro" id="IPR021428">
    <property type="entry name" value="DUF3078"/>
</dbReference>
<organism evidence="2 3">
    <name type="scientific">Dyadobacter jejuensis</name>
    <dbReference type="NCBI Taxonomy" id="1082580"/>
    <lineage>
        <taxon>Bacteria</taxon>
        <taxon>Pseudomonadati</taxon>
        <taxon>Bacteroidota</taxon>
        <taxon>Cytophagia</taxon>
        <taxon>Cytophagales</taxon>
        <taxon>Spirosomataceae</taxon>
        <taxon>Dyadobacter</taxon>
    </lineage>
</organism>
<dbReference type="Pfam" id="PF11276">
    <property type="entry name" value="DUF3078"/>
    <property type="match status" value="1"/>
</dbReference>
<proteinExistence type="predicted"/>
<gene>
    <name evidence="2" type="ORF">CLV98_10343</name>
</gene>
<evidence type="ECO:0000313" key="3">
    <source>
        <dbReference type="Proteomes" id="UP000245880"/>
    </source>
</evidence>
<protein>
    <submittedName>
        <fullName evidence="2">Uncharacterized protein DUF481</fullName>
    </submittedName>
</protein>
<keyword evidence="3" id="KW-1185">Reference proteome</keyword>